<evidence type="ECO:0000313" key="5">
    <source>
        <dbReference type="Proteomes" id="UP001152759"/>
    </source>
</evidence>
<reference evidence="3" key="1">
    <citation type="submission" date="2021-12" db="EMBL/GenBank/DDBJ databases">
        <authorList>
            <person name="King R."/>
        </authorList>
    </citation>
    <scope>NUCLEOTIDE SEQUENCE</scope>
</reference>
<dbReference type="AlphaFoldDB" id="A0A9P0AF80"/>
<dbReference type="GO" id="GO:0010369">
    <property type="term" value="C:chromocenter"/>
    <property type="evidence" value="ECO:0007669"/>
    <property type="project" value="TreeGrafter"/>
</dbReference>
<feature type="compositionally biased region" description="Basic and acidic residues" evidence="1">
    <location>
        <begin position="171"/>
        <end position="183"/>
    </location>
</feature>
<accession>A0A9P0AF80</accession>
<dbReference type="GO" id="GO:0003682">
    <property type="term" value="F:chromatin binding"/>
    <property type="evidence" value="ECO:0007669"/>
    <property type="project" value="TreeGrafter"/>
</dbReference>
<dbReference type="PANTHER" id="PTHR16112:SF22">
    <property type="entry name" value="PWWP DOMAIN-CONTAINING 2B"/>
    <property type="match status" value="1"/>
</dbReference>
<feature type="compositionally biased region" description="Polar residues" evidence="1">
    <location>
        <begin position="188"/>
        <end position="198"/>
    </location>
</feature>
<name>A0A9P0AF80_BEMTA</name>
<dbReference type="Gene3D" id="2.30.30.140">
    <property type="match status" value="1"/>
</dbReference>
<dbReference type="PANTHER" id="PTHR16112">
    <property type="entry name" value="METHYL-CPG BINDING PROTEIN, DROSOPHILA"/>
    <property type="match status" value="1"/>
</dbReference>
<feature type="region of interest" description="Disordered" evidence="1">
    <location>
        <begin position="156"/>
        <end position="205"/>
    </location>
</feature>
<dbReference type="Pfam" id="PF00855">
    <property type="entry name" value="PWWP"/>
    <property type="match status" value="1"/>
</dbReference>
<keyword evidence="5" id="KW-1185">Reference proteome</keyword>
<protein>
    <recommendedName>
        <fullName evidence="2">PWWP domain-containing protein</fullName>
    </recommendedName>
</protein>
<feature type="region of interest" description="Disordered" evidence="1">
    <location>
        <begin position="457"/>
        <end position="483"/>
    </location>
</feature>
<dbReference type="EMBL" id="OU963867">
    <property type="protein sequence ID" value="CAH0391883.1"/>
    <property type="molecule type" value="Genomic_DNA"/>
</dbReference>
<evidence type="ECO:0000313" key="4">
    <source>
        <dbReference type="EMBL" id="CAH0391891.1"/>
    </source>
</evidence>
<gene>
    <name evidence="3" type="ORF">BEMITA_LOCUS10461</name>
    <name evidence="4" type="ORF">BEMITA_LOCUS10469</name>
</gene>
<organism evidence="3 5">
    <name type="scientific">Bemisia tabaci</name>
    <name type="common">Sweetpotato whitefly</name>
    <name type="synonym">Aleurodes tabaci</name>
    <dbReference type="NCBI Taxonomy" id="7038"/>
    <lineage>
        <taxon>Eukaryota</taxon>
        <taxon>Metazoa</taxon>
        <taxon>Ecdysozoa</taxon>
        <taxon>Arthropoda</taxon>
        <taxon>Hexapoda</taxon>
        <taxon>Insecta</taxon>
        <taxon>Pterygota</taxon>
        <taxon>Neoptera</taxon>
        <taxon>Paraneoptera</taxon>
        <taxon>Hemiptera</taxon>
        <taxon>Sternorrhyncha</taxon>
        <taxon>Aleyrodoidea</taxon>
        <taxon>Aleyrodidae</taxon>
        <taxon>Aleyrodinae</taxon>
        <taxon>Bemisia</taxon>
    </lineage>
</organism>
<dbReference type="SMART" id="SM00293">
    <property type="entry name" value="PWWP"/>
    <property type="match status" value="1"/>
</dbReference>
<dbReference type="GO" id="GO:0005634">
    <property type="term" value="C:nucleus"/>
    <property type="evidence" value="ECO:0007669"/>
    <property type="project" value="TreeGrafter"/>
</dbReference>
<dbReference type="InterPro" id="IPR000313">
    <property type="entry name" value="PWWP_dom"/>
</dbReference>
<dbReference type="PROSITE" id="PS50812">
    <property type="entry name" value="PWWP"/>
    <property type="match status" value="1"/>
</dbReference>
<dbReference type="Proteomes" id="UP001152759">
    <property type="component" value="Chromosome 6"/>
</dbReference>
<dbReference type="EMBL" id="OU963867">
    <property type="protein sequence ID" value="CAH0391891.1"/>
    <property type="molecule type" value="Genomic_DNA"/>
</dbReference>
<evidence type="ECO:0000259" key="2">
    <source>
        <dbReference type="PROSITE" id="PS50812"/>
    </source>
</evidence>
<proteinExistence type="predicted"/>
<dbReference type="KEGG" id="btab:109042485"/>
<sequence>MMLHCKFNNPSNFIIFFANMAEIQNDVKFLKGSKVLVKVDEALKDMLVVTYNHESRIYQGVLMDTTNRQFPCGVNASTSFFAPLTAKQEEESEKLYSVSQRCTYLQEKSALAKNLLPINGFSRSKGATRGKTRMTVRLRPRQVLCSKCRGICNENSENVDHSKSHKPQPVADRRLSSPEEKSPRSLFAESQQDNQPKSENSKPLLPLLIPKVSRVKSSDISNMMNCTKLANKIKPVVNGKIWMRPQGVPVTEPDETMEDAETVCVMGVEGGENSESIDNKMVLRKKRSVGSMEDLWDESVFEDALCKTRTTPVIKISFGTEGEGTVVKIPSKVNYEPSESEPEVDIEAHSSLGFQESNEAQSIAVVESANCEKTVTRAAKRALKKAKKEAKRKMLVSSPSGRSPTYEALYYRRHRHKVKHKKRRKEDRPETYSAMKERCLHQKLSIHLKRLNANAYTTRNELSSSPNSHSSEEPDPEFPPIEGQLKNLENTVSSCTTVEGCQLTVGDIIWGKIHGFPWWPGKVLSITKSTPDASDAQAYIAWFGSSTTSVMSCDQLAPFLETYKSRYNKKKKSRKYKEAIRQATSEATALISQNIESIRPADSNSMEASSWT</sequence>
<dbReference type="SUPFAM" id="SSF63748">
    <property type="entry name" value="Tudor/PWWP/MBT"/>
    <property type="match status" value="1"/>
</dbReference>
<evidence type="ECO:0000256" key="1">
    <source>
        <dbReference type="SAM" id="MobiDB-lite"/>
    </source>
</evidence>
<feature type="domain" description="PWWP" evidence="2">
    <location>
        <begin position="505"/>
        <end position="562"/>
    </location>
</feature>
<evidence type="ECO:0000313" key="3">
    <source>
        <dbReference type="EMBL" id="CAH0391883.1"/>
    </source>
</evidence>